<dbReference type="RefSeq" id="WP_072862885.1">
    <property type="nucleotide sequence ID" value="NZ_FQUI01000004.1"/>
</dbReference>
<evidence type="ECO:0000256" key="7">
    <source>
        <dbReference type="ARBA" id="ARBA00047989"/>
    </source>
</evidence>
<evidence type="ECO:0000313" key="12">
    <source>
        <dbReference type="Proteomes" id="UP000184334"/>
    </source>
</evidence>
<comment type="catalytic activity">
    <reaction evidence="1">
        <text>inosine + phosphate = alpha-D-ribose 1-phosphate + hypoxanthine</text>
        <dbReference type="Rhea" id="RHEA:27646"/>
        <dbReference type="ChEBI" id="CHEBI:17368"/>
        <dbReference type="ChEBI" id="CHEBI:17596"/>
        <dbReference type="ChEBI" id="CHEBI:43474"/>
        <dbReference type="ChEBI" id="CHEBI:57720"/>
        <dbReference type="EC" id="2.4.2.1"/>
    </reaction>
    <physiologicalReaction direction="left-to-right" evidence="1">
        <dbReference type="Rhea" id="RHEA:27647"/>
    </physiologicalReaction>
</comment>
<dbReference type="InterPro" id="IPR011324">
    <property type="entry name" value="Cytotoxic_necrot_fac-like_cat"/>
</dbReference>
<dbReference type="InterPro" id="IPR003730">
    <property type="entry name" value="Cu_polyphenol_OxRdtase"/>
</dbReference>
<evidence type="ECO:0000313" key="11">
    <source>
        <dbReference type="EMBL" id="SHE41723.1"/>
    </source>
</evidence>
<gene>
    <name evidence="11" type="ORF">SAMN02745164_00387</name>
</gene>
<keyword evidence="3" id="KW-0808">Transferase</keyword>
<accession>A0A1M4TBA4</accession>
<dbReference type="AlphaFoldDB" id="A0A1M4TBA4"/>
<keyword evidence="6" id="KW-0862">Zinc</keyword>
<reference evidence="11" key="1">
    <citation type="submission" date="2016-11" db="EMBL/GenBank/DDBJ databases">
        <authorList>
            <person name="Varghese N."/>
            <person name="Submissions S."/>
        </authorList>
    </citation>
    <scope>NUCLEOTIDE SEQUENCE [LARGE SCALE GENOMIC DNA]</scope>
    <source>
        <strain evidence="11">DSM 16785</strain>
    </source>
</reference>
<dbReference type="Pfam" id="PF02578">
    <property type="entry name" value="Cu-oxidase_4"/>
    <property type="match status" value="1"/>
</dbReference>
<dbReference type="GO" id="GO:0016787">
    <property type="term" value="F:hydrolase activity"/>
    <property type="evidence" value="ECO:0007669"/>
    <property type="project" value="UniProtKB-KW"/>
</dbReference>
<dbReference type="PANTHER" id="PTHR30616:SF2">
    <property type="entry name" value="PURINE NUCLEOSIDE PHOSPHORYLASE LACC1"/>
    <property type="match status" value="1"/>
</dbReference>
<keyword evidence="5" id="KW-0378">Hydrolase</keyword>
<evidence type="ECO:0000256" key="5">
    <source>
        <dbReference type="ARBA" id="ARBA00022801"/>
    </source>
</evidence>
<comment type="catalytic activity">
    <reaction evidence="8">
        <text>adenosine + phosphate = alpha-D-ribose 1-phosphate + adenine</text>
        <dbReference type="Rhea" id="RHEA:27642"/>
        <dbReference type="ChEBI" id="CHEBI:16335"/>
        <dbReference type="ChEBI" id="CHEBI:16708"/>
        <dbReference type="ChEBI" id="CHEBI:43474"/>
        <dbReference type="ChEBI" id="CHEBI:57720"/>
        <dbReference type="EC" id="2.4.2.1"/>
    </reaction>
    <physiologicalReaction direction="left-to-right" evidence="8">
        <dbReference type="Rhea" id="RHEA:27643"/>
    </physiologicalReaction>
</comment>
<dbReference type="OrthoDB" id="4279at2"/>
<keyword evidence="12" id="KW-1185">Reference proteome</keyword>
<evidence type="ECO:0000256" key="9">
    <source>
        <dbReference type="ARBA" id="ARBA00049893"/>
    </source>
</evidence>
<dbReference type="SUPFAM" id="SSF64438">
    <property type="entry name" value="CNF1/YfiH-like putative cysteine hydrolases"/>
    <property type="match status" value="1"/>
</dbReference>
<comment type="catalytic activity">
    <reaction evidence="7">
        <text>adenosine + H2O + H(+) = inosine + NH4(+)</text>
        <dbReference type="Rhea" id="RHEA:24408"/>
        <dbReference type="ChEBI" id="CHEBI:15377"/>
        <dbReference type="ChEBI" id="CHEBI:15378"/>
        <dbReference type="ChEBI" id="CHEBI:16335"/>
        <dbReference type="ChEBI" id="CHEBI:17596"/>
        <dbReference type="ChEBI" id="CHEBI:28938"/>
        <dbReference type="EC" id="3.5.4.4"/>
    </reaction>
    <physiologicalReaction direction="left-to-right" evidence="7">
        <dbReference type="Rhea" id="RHEA:24409"/>
    </physiologicalReaction>
</comment>
<dbReference type="PANTHER" id="PTHR30616">
    <property type="entry name" value="UNCHARACTERIZED PROTEIN YFIH"/>
    <property type="match status" value="1"/>
</dbReference>
<protein>
    <recommendedName>
        <fullName evidence="10">Purine nucleoside phosphorylase</fullName>
    </recommendedName>
</protein>
<proteinExistence type="inferred from homology"/>
<dbReference type="CDD" id="cd16833">
    <property type="entry name" value="YfiH"/>
    <property type="match status" value="1"/>
</dbReference>
<dbReference type="Proteomes" id="UP000184334">
    <property type="component" value="Unassembled WGS sequence"/>
</dbReference>
<evidence type="ECO:0000256" key="10">
    <source>
        <dbReference type="RuleBase" id="RU361274"/>
    </source>
</evidence>
<comment type="catalytic activity">
    <reaction evidence="9">
        <text>S-methyl-5'-thioadenosine + phosphate = 5-(methylsulfanyl)-alpha-D-ribose 1-phosphate + adenine</text>
        <dbReference type="Rhea" id="RHEA:11852"/>
        <dbReference type="ChEBI" id="CHEBI:16708"/>
        <dbReference type="ChEBI" id="CHEBI:17509"/>
        <dbReference type="ChEBI" id="CHEBI:43474"/>
        <dbReference type="ChEBI" id="CHEBI:58533"/>
        <dbReference type="EC" id="2.4.2.28"/>
    </reaction>
    <physiologicalReaction direction="left-to-right" evidence="9">
        <dbReference type="Rhea" id="RHEA:11853"/>
    </physiologicalReaction>
</comment>
<evidence type="ECO:0000256" key="2">
    <source>
        <dbReference type="ARBA" id="ARBA00007353"/>
    </source>
</evidence>
<sequence>MNLGNFVLKQKEDICYLTIPIFEKYRNLFHLFTTRKTGYNGKDLNLGINTPTSLEEVYKNYLKLCRILNINTKNIVLSDQVHEDNILIVNDSYKSRNFLFDKKVKNADGLITNKKNIFLFTLYADCTPIYFYDPINEVIGVSHSGWKGTIKEIGKKTILKMKSVFNSQPENILIALGPSIGPESFEVRKDVKTLFEKKFGKEVIKPKNEEKFLINIWKAIEISLIEVGIKKENILISNIDTYSNTDLFFSYRKEGNTGRMTTIMALIDT</sequence>
<organism evidence="11 12">
    <name type="scientific">Marinitoga hydrogenitolerans (strain DSM 16785 / JCM 12826 / AT1271)</name>
    <dbReference type="NCBI Taxonomy" id="1122195"/>
    <lineage>
        <taxon>Bacteria</taxon>
        <taxon>Thermotogati</taxon>
        <taxon>Thermotogota</taxon>
        <taxon>Thermotogae</taxon>
        <taxon>Petrotogales</taxon>
        <taxon>Petrotogaceae</taxon>
        <taxon>Marinitoga</taxon>
    </lineage>
</organism>
<dbReference type="STRING" id="1122195.SAMN02745164_00387"/>
<evidence type="ECO:0000256" key="4">
    <source>
        <dbReference type="ARBA" id="ARBA00022723"/>
    </source>
</evidence>
<name>A0A1M4TBA4_MARH1</name>
<keyword evidence="4" id="KW-0479">Metal-binding</keyword>
<evidence type="ECO:0000256" key="3">
    <source>
        <dbReference type="ARBA" id="ARBA00022679"/>
    </source>
</evidence>
<dbReference type="GO" id="GO:0017061">
    <property type="term" value="F:S-methyl-5-thioadenosine phosphorylase activity"/>
    <property type="evidence" value="ECO:0007669"/>
    <property type="project" value="UniProtKB-EC"/>
</dbReference>
<dbReference type="EMBL" id="FQUI01000004">
    <property type="protein sequence ID" value="SHE41723.1"/>
    <property type="molecule type" value="Genomic_DNA"/>
</dbReference>
<evidence type="ECO:0000256" key="1">
    <source>
        <dbReference type="ARBA" id="ARBA00000553"/>
    </source>
</evidence>
<comment type="similarity">
    <text evidence="2 10">Belongs to the purine nucleoside phosphorylase YfiH/LACC1 family.</text>
</comment>
<comment type="caution">
    <text evidence="11">The sequence shown here is derived from an EMBL/GenBank/DDBJ whole genome shotgun (WGS) entry which is preliminary data.</text>
</comment>
<dbReference type="InterPro" id="IPR038371">
    <property type="entry name" value="Cu_polyphenol_OxRdtase_sf"/>
</dbReference>
<dbReference type="GO" id="GO:0005507">
    <property type="term" value="F:copper ion binding"/>
    <property type="evidence" value="ECO:0007669"/>
    <property type="project" value="TreeGrafter"/>
</dbReference>
<dbReference type="NCBIfam" id="TIGR00726">
    <property type="entry name" value="peptidoglycan editing factor PgeF"/>
    <property type="match status" value="1"/>
</dbReference>
<dbReference type="Gene3D" id="3.60.140.10">
    <property type="entry name" value="CNF1/YfiH-like putative cysteine hydrolases"/>
    <property type="match status" value="1"/>
</dbReference>
<evidence type="ECO:0000256" key="8">
    <source>
        <dbReference type="ARBA" id="ARBA00048968"/>
    </source>
</evidence>
<evidence type="ECO:0000256" key="6">
    <source>
        <dbReference type="ARBA" id="ARBA00022833"/>
    </source>
</evidence>